<dbReference type="InterPro" id="IPR043130">
    <property type="entry name" value="CDP-OH_PTrfase_TM_dom"/>
</dbReference>
<dbReference type="Gene3D" id="1.20.120.1760">
    <property type="match status" value="1"/>
</dbReference>
<gene>
    <name evidence="4" type="ORF">KDK_07720</name>
</gene>
<keyword evidence="1 2" id="KW-0808">Transferase</keyword>
<keyword evidence="3" id="KW-0812">Transmembrane</keyword>
<evidence type="ECO:0000313" key="5">
    <source>
        <dbReference type="Proteomes" id="UP000287188"/>
    </source>
</evidence>
<dbReference type="Pfam" id="PF01066">
    <property type="entry name" value="CDP-OH_P_transf"/>
    <property type="match status" value="1"/>
</dbReference>
<feature type="transmembrane region" description="Helical" evidence="3">
    <location>
        <begin position="55"/>
        <end position="76"/>
    </location>
</feature>
<comment type="similarity">
    <text evidence="2">Belongs to the CDP-alcohol phosphatidyltransferase class-I family.</text>
</comment>
<dbReference type="GO" id="GO:0016020">
    <property type="term" value="C:membrane"/>
    <property type="evidence" value="ECO:0007669"/>
    <property type="project" value="InterPro"/>
</dbReference>
<name>A0A402ACY7_9CHLR</name>
<organism evidence="4 5">
    <name type="scientific">Dictyobacter kobayashii</name>
    <dbReference type="NCBI Taxonomy" id="2014872"/>
    <lineage>
        <taxon>Bacteria</taxon>
        <taxon>Bacillati</taxon>
        <taxon>Chloroflexota</taxon>
        <taxon>Ktedonobacteria</taxon>
        <taxon>Ktedonobacterales</taxon>
        <taxon>Dictyobacteraceae</taxon>
        <taxon>Dictyobacter</taxon>
    </lineage>
</organism>
<protein>
    <recommendedName>
        <fullName evidence="6">CDP-alcohol phosphatidyltransferase</fullName>
    </recommendedName>
</protein>
<keyword evidence="5" id="KW-1185">Reference proteome</keyword>
<evidence type="ECO:0000256" key="2">
    <source>
        <dbReference type="RuleBase" id="RU003750"/>
    </source>
</evidence>
<dbReference type="GO" id="GO:0016780">
    <property type="term" value="F:phosphotransferase activity, for other substituted phosphate groups"/>
    <property type="evidence" value="ECO:0007669"/>
    <property type="project" value="InterPro"/>
</dbReference>
<dbReference type="GO" id="GO:0008654">
    <property type="term" value="P:phospholipid biosynthetic process"/>
    <property type="evidence" value="ECO:0007669"/>
    <property type="project" value="InterPro"/>
</dbReference>
<evidence type="ECO:0000256" key="3">
    <source>
        <dbReference type="SAM" id="Phobius"/>
    </source>
</evidence>
<accession>A0A402ACY7</accession>
<evidence type="ECO:0000313" key="4">
    <source>
        <dbReference type="EMBL" id="GCE16972.1"/>
    </source>
</evidence>
<feature type="transmembrane region" description="Helical" evidence="3">
    <location>
        <begin position="211"/>
        <end position="229"/>
    </location>
</feature>
<dbReference type="RefSeq" id="WP_126548748.1">
    <property type="nucleotide sequence ID" value="NZ_BIFS01000001.1"/>
</dbReference>
<dbReference type="InterPro" id="IPR048254">
    <property type="entry name" value="CDP_ALCOHOL_P_TRANSF_CS"/>
</dbReference>
<keyword evidence="3" id="KW-1133">Transmembrane helix</keyword>
<sequence length="304" mass="33776">MQKDAEQAFVVELLTTLRRERFSARAWGRFFQYSWLMSCQTAYENPSLRRSWLRVTWFIGLLALVILFANSLLAGVSDTVRLLPAFIFCVAWQQCDLFWHLGLHRSVASGRLLPYVGVANTLTWLRGLGAAYLLARLVGGLAVSSSLALAIFSCGIVTDILDGYLARHWRMQSKLGQIADGEADFCLYLALTLILLQNGILPLWIGLVMLLRFLLPLIAALLSYLAFAQPVRFGSTLWGKAAGLMQCLYFLLLLAPPYLSNFIHFLHLPLLVVMICLLIAAPVAQLAANVGTHIQTTKSTSSLD</sequence>
<feature type="transmembrane region" description="Helical" evidence="3">
    <location>
        <begin position="113"/>
        <end position="135"/>
    </location>
</feature>
<feature type="transmembrane region" description="Helical" evidence="3">
    <location>
        <begin position="265"/>
        <end position="288"/>
    </location>
</feature>
<reference evidence="5" key="1">
    <citation type="submission" date="2018-12" db="EMBL/GenBank/DDBJ databases">
        <title>Tengunoibacter tsumagoiensis gen. nov., sp. nov., Dictyobacter kobayashii sp. nov., D. alpinus sp. nov., and D. joshuensis sp. nov. and description of Dictyobacteraceae fam. nov. within the order Ktedonobacterales isolated from Tengu-no-mugimeshi.</title>
        <authorList>
            <person name="Wang C.M."/>
            <person name="Zheng Y."/>
            <person name="Sakai Y."/>
            <person name="Toyoda A."/>
            <person name="Minakuchi Y."/>
            <person name="Abe K."/>
            <person name="Yokota A."/>
            <person name="Yabe S."/>
        </authorList>
    </citation>
    <scope>NUCLEOTIDE SEQUENCE [LARGE SCALE GENOMIC DNA]</scope>
    <source>
        <strain evidence="5">Uno11</strain>
    </source>
</reference>
<keyword evidence="3" id="KW-0472">Membrane</keyword>
<dbReference type="OrthoDB" id="9796672at2"/>
<comment type="caution">
    <text evidence="4">The sequence shown here is derived from an EMBL/GenBank/DDBJ whole genome shotgun (WGS) entry which is preliminary data.</text>
</comment>
<dbReference type="InterPro" id="IPR000462">
    <property type="entry name" value="CDP-OH_P_trans"/>
</dbReference>
<feature type="transmembrane region" description="Helical" evidence="3">
    <location>
        <begin position="141"/>
        <end position="165"/>
    </location>
</feature>
<proteinExistence type="inferred from homology"/>
<dbReference type="AlphaFoldDB" id="A0A402ACY7"/>
<evidence type="ECO:0008006" key="6">
    <source>
        <dbReference type="Google" id="ProtNLM"/>
    </source>
</evidence>
<evidence type="ECO:0000256" key="1">
    <source>
        <dbReference type="ARBA" id="ARBA00022679"/>
    </source>
</evidence>
<feature type="transmembrane region" description="Helical" evidence="3">
    <location>
        <begin position="241"/>
        <end position="259"/>
    </location>
</feature>
<dbReference type="Proteomes" id="UP000287188">
    <property type="component" value="Unassembled WGS sequence"/>
</dbReference>
<dbReference type="EMBL" id="BIFS01000001">
    <property type="protein sequence ID" value="GCE16972.1"/>
    <property type="molecule type" value="Genomic_DNA"/>
</dbReference>
<dbReference type="PROSITE" id="PS00379">
    <property type="entry name" value="CDP_ALCOHOL_P_TRANSF"/>
    <property type="match status" value="1"/>
</dbReference>